<reference evidence="2" key="2">
    <citation type="submission" date="2023-05" db="EMBL/GenBank/DDBJ databases">
        <authorList>
            <person name="Fouks B."/>
        </authorList>
    </citation>
    <scope>NUCLEOTIDE SEQUENCE</scope>
    <source>
        <strain evidence="2">Stay&amp;Tobe</strain>
        <tissue evidence="2">Testes</tissue>
    </source>
</reference>
<keyword evidence="1" id="KW-0472">Membrane</keyword>
<dbReference type="AlphaFoldDB" id="A0AAD8ESL1"/>
<reference evidence="2" key="1">
    <citation type="journal article" date="2023" name="IScience">
        <title>Live-bearing cockroach genome reveals convergent evolutionary mechanisms linked to viviparity in insects and beyond.</title>
        <authorList>
            <person name="Fouks B."/>
            <person name="Harrison M.C."/>
            <person name="Mikhailova A.A."/>
            <person name="Marchal E."/>
            <person name="English S."/>
            <person name="Carruthers M."/>
            <person name="Jennings E.C."/>
            <person name="Chiamaka E.L."/>
            <person name="Frigard R.A."/>
            <person name="Pippel M."/>
            <person name="Attardo G.M."/>
            <person name="Benoit J.B."/>
            <person name="Bornberg-Bauer E."/>
            <person name="Tobe S.S."/>
        </authorList>
    </citation>
    <scope>NUCLEOTIDE SEQUENCE</scope>
    <source>
        <strain evidence="2">Stay&amp;Tobe</strain>
    </source>
</reference>
<evidence type="ECO:0000256" key="1">
    <source>
        <dbReference type="SAM" id="Phobius"/>
    </source>
</evidence>
<dbReference type="Proteomes" id="UP001233999">
    <property type="component" value="Unassembled WGS sequence"/>
</dbReference>
<protein>
    <submittedName>
        <fullName evidence="2">Uncharacterized protein</fullName>
    </submittedName>
</protein>
<comment type="caution">
    <text evidence="2">The sequence shown here is derived from an EMBL/GenBank/DDBJ whole genome shotgun (WGS) entry which is preliminary data.</text>
</comment>
<keyword evidence="1" id="KW-1133">Transmembrane helix</keyword>
<evidence type="ECO:0000313" key="3">
    <source>
        <dbReference type="Proteomes" id="UP001233999"/>
    </source>
</evidence>
<gene>
    <name evidence="2" type="ORF">L9F63_000193</name>
</gene>
<keyword evidence="3" id="KW-1185">Reference proteome</keyword>
<sequence>YFLFFLSLYLLHFPELILNWRSFYRNLLKTAAPNIKFAITFIWYMFILSMTPTTLHSNLTKNMNEFLSLTTMLFLFPLLLPFFPK</sequence>
<proteinExistence type="predicted"/>
<dbReference type="EMBL" id="JASPKZ010000006">
    <property type="protein sequence ID" value="KAJ9601660.1"/>
    <property type="molecule type" value="Genomic_DNA"/>
</dbReference>
<accession>A0AAD8ESL1</accession>
<feature type="transmembrane region" description="Helical" evidence="1">
    <location>
        <begin position="35"/>
        <end position="54"/>
    </location>
</feature>
<keyword evidence="1" id="KW-0812">Transmembrane</keyword>
<feature type="non-terminal residue" evidence="2">
    <location>
        <position position="1"/>
    </location>
</feature>
<organism evidence="2 3">
    <name type="scientific">Diploptera punctata</name>
    <name type="common">Pacific beetle cockroach</name>
    <dbReference type="NCBI Taxonomy" id="6984"/>
    <lineage>
        <taxon>Eukaryota</taxon>
        <taxon>Metazoa</taxon>
        <taxon>Ecdysozoa</taxon>
        <taxon>Arthropoda</taxon>
        <taxon>Hexapoda</taxon>
        <taxon>Insecta</taxon>
        <taxon>Pterygota</taxon>
        <taxon>Neoptera</taxon>
        <taxon>Polyneoptera</taxon>
        <taxon>Dictyoptera</taxon>
        <taxon>Blattodea</taxon>
        <taxon>Blaberoidea</taxon>
        <taxon>Blaberidae</taxon>
        <taxon>Diplopterinae</taxon>
        <taxon>Diploptera</taxon>
    </lineage>
</organism>
<feature type="non-terminal residue" evidence="2">
    <location>
        <position position="85"/>
    </location>
</feature>
<name>A0AAD8ESL1_DIPPU</name>
<feature type="transmembrane region" description="Helical" evidence="1">
    <location>
        <begin position="66"/>
        <end position="83"/>
    </location>
</feature>
<evidence type="ECO:0000313" key="2">
    <source>
        <dbReference type="EMBL" id="KAJ9601660.1"/>
    </source>
</evidence>